<dbReference type="EMBL" id="JAFEKC020000021">
    <property type="protein sequence ID" value="KAK0508245.1"/>
    <property type="molecule type" value="Genomic_DNA"/>
</dbReference>
<evidence type="ECO:0000313" key="2">
    <source>
        <dbReference type="EMBL" id="KAK0508245.1"/>
    </source>
</evidence>
<feature type="compositionally biased region" description="Basic and acidic residues" evidence="1">
    <location>
        <begin position="1"/>
        <end position="10"/>
    </location>
</feature>
<organism evidence="2 3">
    <name type="scientific">Cladonia borealis</name>
    <dbReference type="NCBI Taxonomy" id="184061"/>
    <lineage>
        <taxon>Eukaryota</taxon>
        <taxon>Fungi</taxon>
        <taxon>Dikarya</taxon>
        <taxon>Ascomycota</taxon>
        <taxon>Pezizomycotina</taxon>
        <taxon>Lecanoromycetes</taxon>
        <taxon>OSLEUM clade</taxon>
        <taxon>Lecanoromycetidae</taxon>
        <taxon>Lecanorales</taxon>
        <taxon>Lecanorineae</taxon>
        <taxon>Cladoniaceae</taxon>
        <taxon>Cladonia</taxon>
    </lineage>
</organism>
<evidence type="ECO:0000256" key="1">
    <source>
        <dbReference type="SAM" id="MobiDB-lite"/>
    </source>
</evidence>
<feature type="region of interest" description="Disordered" evidence="1">
    <location>
        <begin position="1"/>
        <end position="85"/>
    </location>
</feature>
<evidence type="ECO:0000313" key="3">
    <source>
        <dbReference type="Proteomes" id="UP001166286"/>
    </source>
</evidence>
<sequence>MHPTNYDKVRLPSTSTENRLPRPVAAPSAPGPVDAALALGPVDAAGQKRKREGFDNDKDGDIHYQNSSGAIVRSSPGPFNPSLHLNHPHRRSKCLLLKVTLGRGYTPYGFNKWISSTVGGELSVSDARSILRPILRGFQLWRVMASEVELPGHQRVRVEALIPTFTITTIELEMTAPQARAYYKVHEDCATQLTTGGVRDHRDEFGHGRIDALKHRRLWISTLTPTLDAAPHLTTVKRLTGWFARYADRGMSMLFKMLVPPGIAIHGDRVAMAQTMVNCSPKLGWLAKFLGTRCIIKKRKVLMFCHWPFAKQQVEAFLSTDINPTLLNTSSMTRELDSGMESSMFKKQFRMTSGIQEVSSLLCYGALAKREGS</sequence>
<dbReference type="AlphaFoldDB" id="A0AA39V6K0"/>
<dbReference type="Proteomes" id="UP001166286">
    <property type="component" value="Unassembled WGS sequence"/>
</dbReference>
<gene>
    <name evidence="2" type="ORF">JMJ35_009329</name>
</gene>
<protein>
    <submittedName>
        <fullName evidence="2">Uncharacterized protein</fullName>
    </submittedName>
</protein>
<comment type="caution">
    <text evidence="2">The sequence shown here is derived from an EMBL/GenBank/DDBJ whole genome shotgun (WGS) entry which is preliminary data.</text>
</comment>
<name>A0AA39V6K0_9LECA</name>
<accession>A0AA39V6K0</accession>
<proteinExistence type="predicted"/>
<keyword evidence="3" id="KW-1185">Reference proteome</keyword>
<reference evidence="2" key="1">
    <citation type="submission" date="2023-03" db="EMBL/GenBank/DDBJ databases">
        <title>Complete genome of Cladonia borealis.</title>
        <authorList>
            <person name="Park H."/>
        </authorList>
    </citation>
    <scope>NUCLEOTIDE SEQUENCE</scope>
    <source>
        <strain evidence="2">ANT050790</strain>
    </source>
</reference>
<feature type="compositionally biased region" description="Basic and acidic residues" evidence="1">
    <location>
        <begin position="52"/>
        <end position="62"/>
    </location>
</feature>